<accession>A0A0F9SBS9</accession>
<reference evidence="1" key="1">
    <citation type="journal article" date="2015" name="Nature">
        <title>Complex archaea that bridge the gap between prokaryotes and eukaryotes.</title>
        <authorList>
            <person name="Spang A."/>
            <person name="Saw J.H."/>
            <person name="Jorgensen S.L."/>
            <person name="Zaremba-Niedzwiedzka K."/>
            <person name="Martijn J."/>
            <person name="Lind A.E."/>
            <person name="van Eijk R."/>
            <person name="Schleper C."/>
            <person name="Guy L."/>
            <person name="Ettema T.J."/>
        </authorList>
    </citation>
    <scope>NUCLEOTIDE SEQUENCE</scope>
</reference>
<evidence type="ECO:0000313" key="1">
    <source>
        <dbReference type="EMBL" id="KKN26828.1"/>
    </source>
</evidence>
<dbReference type="EMBL" id="LAZR01002691">
    <property type="protein sequence ID" value="KKN26828.1"/>
    <property type="molecule type" value="Genomic_DNA"/>
</dbReference>
<gene>
    <name evidence="1" type="ORF">LCGC14_0870870</name>
</gene>
<protein>
    <submittedName>
        <fullName evidence="1">Uncharacterized protein</fullName>
    </submittedName>
</protein>
<dbReference type="AlphaFoldDB" id="A0A0F9SBS9"/>
<comment type="caution">
    <text evidence="1">The sequence shown here is derived from an EMBL/GenBank/DDBJ whole genome shotgun (WGS) entry which is preliminary data.</text>
</comment>
<name>A0A0F9SBS9_9ZZZZ</name>
<proteinExistence type="predicted"/>
<organism evidence="1">
    <name type="scientific">marine sediment metagenome</name>
    <dbReference type="NCBI Taxonomy" id="412755"/>
    <lineage>
        <taxon>unclassified sequences</taxon>
        <taxon>metagenomes</taxon>
        <taxon>ecological metagenomes</taxon>
    </lineage>
</organism>
<sequence>MEAGQSRADMVHVFGKDRSKDLKESNPYGIPTTNANIQAPLASLNVLYERMPKTAGCEQCQQQNGKDSFWCCQIICPSMYYVEFLNVWAEVQKWNMKKRLPIILRAIKTYLSNKDSKGCIFYDNKCLVYNQRPINCRFYGVISQSSWDKRTTALKERYKDQELSEDFQRKLTQCDLVSNDDGTECIPEDTEQRWFEHTTGCEARIGINPLTILEHDSPKGSYRTFHDHIMLEFVDTVALSQLTKIKMSLPTEEDINAFADALFEKTKENLK</sequence>